<reference evidence="7" key="3">
    <citation type="submission" date="2016-06" db="UniProtKB">
        <authorList>
            <consortium name="WormBaseParasite"/>
        </authorList>
    </citation>
    <scope>IDENTIFICATION</scope>
</reference>
<feature type="compositionally biased region" description="Low complexity" evidence="3">
    <location>
        <begin position="1662"/>
        <end position="1677"/>
    </location>
</feature>
<evidence type="ECO:0000259" key="4">
    <source>
        <dbReference type="PROSITE" id="PS50211"/>
    </source>
</evidence>
<dbReference type="PROSITE" id="PS51375">
    <property type="entry name" value="PPR"/>
    <property type="match status" value="1"/>
</dbReference>
<feature type="region of interest" description="Disordered" evidence="3">
    <location>
        <begin position="672"/>
        <end position="691"/>
    </location>
</feature>
<accession>A0A183C123</accession>
<dbReference type="GO" id="GO:0031410">
    <property type="term" value="C:cytoplasmic vesicle"/>
    <property type="evidence" value="ECO:0007669"/>
    <property type="project" value="TreeGrafter"/>
</dbReference>
<evidence type="ECO:0000313" key="7">
    <source>
        <dbReference type="WBParaSite" id="GPLIN_000656600"/>
    </source>
</evidence>
<dbReference type="SMART" id="SM00801">
    <property type="entry name" value="dDENN"/>
    <property type="match status" value="1"/>
</dbReference>
<feature type="compositionally biased region" description="Low complexity" evidence="3">
    <location>
        <begin position="1758"/>
        <end position="1780"/>
    </location>
</feature>
<reference evidence="6" key="2">
    <citation type="submission" date="2014-05" db="EMBL/GenBank/DDBJ databases">
        <title>The genome and life-stage specific transcriptomes of Globodera pallida elucidate key aspects of plant parasitism by a cyst nematode.</title>
        <authorList>
            <person name="Cotton J.A."/>
            <person name="Lilley C.J."/>
            <person name="Jones L.M."/>
            <person name="Kikuchi T."/>
            <person name="Reid A.J."/>
            <person name="Thorpe P."/>
            <person name="Tsai I.J."/>
            <person name="Beasley H."/>
            <person name="Blok V."/>
            <person name="Cock P.J.A."/>
            <person name="Van den Akker S.E."/>
            <person name="Holroyd N."/>
            <person name="Hunt M."/>
            <person name="Mantelin S."/>
            <person name="Naghra H."/>
            <person name="Pain A."/>
            <person name="Palomares-Rius J.E."/>
            <person name="Zarowiecki M."/>
            <person name="Berriman M."/>
            <person name="Jones J.T."/>
            <person name="Urwin P.E."/>
        </authorList>
    </citation>
    <scope>NUCLEOTIDE SEQUENCE [LARGE SCALE GENOMIC DNA]</scope>
    <source>
        <strain evidence="6">Lindley</strain>
    </source>
</reference>
<dbReference type="Proteomes" id="UP000050741">
    <property type="component" value="Unassembled WGS sequence"/>
</dbReference>
<dbReference type="InterPro" id="IPR043153">
    <property type="entry name" value="DENN_C"/>
</dbReference>
<dbReference type="InterPro" id="IPR011990">
    <property type="entry name" value="TPR-like_helical_dom_sf"/>
</dbReference>
<feature type="compositionally biased region" description="Low complexity" evidence="3">
    <location>
        <begin position="1852"/>
        <end position="1868"/>
    </location>
</feature>
<dbReference type="InterPro" id="IPR042576">
    <property type="entry name" value="TRAF3IP1_N_sf"/>
</dbReference>
<feature type="region of interest" description="Disordered" evidence="3">
    <location>
        <begin position="1408"/>
        <end position="1443"/>
    </location>
</feature>
<evidence type="ECO:0000313" key="6">
    <source>
        <dbReference type="Proteomes" id="UP000050741"/>
    </source>
</evidence>
<keyword evidence="6" id="KW-1185">Reference proteome</keyword>
<dbReference type="Pfam" id="PF17749">
    <property type="entry name" value="MIP-T3_C"/>
    <property type="match status" value="1"/>
</dbReference>
<evidence type="ECO:0000256" key="1">
    <source>
        <dbReference type="ARBA" id="ARBA00022658"/>
    </source>
</evidence>
<organism evidence="6 7">
    <name type="scientific">Globodera pallida</name>
    <name type="common">Potato cyst nematode worm</name>
    <name type="synonym">Heterodera pallida</name>
    <dbReference type="NCBI Taxonomy" id="36090"/>
    <lineage>
        <taxon>Eukaryota</taxon>
        <taxon>Metazoa</taxon>
        <taxon>Ecdysozoa</taxon>
        <taxon>Nematoda</taxon>
        <taxon>Chromadorea</taxon>
        <taxon>Rhabditida</taxon>
        <taxon>Tylenchina</taxon>
        <taxon>Tylenchomorpha</taxon>
        <taxon>Tylenchoidea</taxon>
        <taxon>Heteroderidae</taxon>
        <taxon>Heteroderinae</taxon>
        <taxon>Globodera</taxon>
    </lineage>
</organism>
<dbReference type="InterPro" id="IPR023341">
    <property type="entry name" value="MABP"/>
</dbReference>
<evidence type="ECO:0000256" key="2">
    <source>
        <dbReference type="PROSITE-ProRule" id="PRU00708"/>
    </source>
</evidence>
<feature type="region of interest" description="Disordered" evidence="3">
    <location>
        <begin position="979"/>
        <end position="1004"/>
    </location>
</feature>
<dbReference type="Gene3D" id="3.40.50.11500">
    <property type="match status" value="1"/>
</dbReference>
<dbReference type="InterPro" id="IPR005112">
    <property type="entry name" value="dDENN_dom"/>
</dbReference>
<dbReference type="Pfam" id="PF03456">
    <property type="entry name" value="uDENN"/>
    <property type="match status" value="1"/>
</dbReference>
<reference evidence="6" key="1">
    <citation type="submission" date="2013-12" db="EMBL/GenBank/DDBJ databases">
        <authorList>
            <person name="Aslett M."/>
        </authorList>
    </citation>
    <scope>NUCLEOTIDE SEQUENCE [LARGE SCALE GENOMIC DNA]</scope>
    <source>
        <strain evidence="6">Lindley</strain>
    </source>
</reference>
<feature type="compositionally biased region" description="Polar residues" evidence="3">
    <location>
        <begin position="316"/>
        <end position="339"/>
    </location>
</feature>
<feature type="region of interest" description="Disordered" evidence="3">
    <location>
        <begin position="1660"/>
        <end position="1881"/>
    </location>
</feature>
<name>A0A183C123_GLOPA</name>
<evidence type="ECO:0000259" key="5">
    <source>
        <dbReference type="PROSITE" id="PS51498"/>
    </source>
</evidence>
<dbReference type="PANTHER" id="PTHR12296">
    <property type="entry name" value="DENN DOMAIN-CONTAINING PROTEIN 4"/>
    <property type="match status" value="1"/>
</dbReference>
<dbReference type="PROSITE" id="PS51498">
    <property type="entry name" value="MABP"/>
    <property type="match status" value="1"/>
</dbReference>
<feature type="compositionally biased region" description="Acidic residues" evidence="3">
    <location>
        <begin position="991"/>
        <end position="1000"/>
    </location>
</feature>
<protein>
    <submittedName>
        <fullName evidence="7">UDENN domain-containing protein</fullName>
    </submittedName>
</protein>
<feature type="domain" description="MABP" evidence="5">
    <location>
        <begin position="53"/>
        <end position="210"/>
    </location>
</feature>
<feature type="compositionally biased region" description="Basic and acidic residues" evidence="3">
    <location>
        <begin position="678"/>
        <end position="691"/>
    </location>
</feature>
<dbReference type="Gene3D" id="1.25.40.10">
    <property type="entry name" value="Tetratricopeptide repeat domain"/>
    <property type="match status" value="1"/>
</dbReference>
<dbReference type="InterPro" id="IPR002885">
    <property type="entry name" value="PPR_rpt"/>
</dbReference>
<dbReference type="InterPro" id="IPR001194">
    <property type="entry name" value="cDENN_dom"/>
</dbReference>
<dbReference type="WBParaSite" id="GPLIN_000656600">
    <property type="protein sequence ID" value="GPLIN_000656600"/>
    <property type="gene ID" value="GPLIN_000656600"/>
</dbReference>
<dbReference type="Gene3D" id="2.100.10.50">
    <property type="match status" value="1"/>
</dbReference>
<dbReference type="PANTHER" id="PTHR12296:SF30">
    <property type="entry name" value="DENN DOMAIN-CONTAINING PROTEIN CRAG"/>
    <property type="match status" value="1"/>
</dbReference>
<dbReference type="Pfam" id="PF03455">
    <property type="entry name" value="dDENN"/>
    <property type="match status" value="1"/>
</dbReference>
<feature type="compositionally biased region" description="Basic and acidic residues" evidence="3">
    <location>
        <begin position="1790"/>
        <end position="1800"/>
    </location>
</feature>
<feature type="compositionally biased region" description="Low complexity" evidence="3">
    <location>
        <begin position="981"/>
        <end position="990"/>
    </location>
</feature>
<dbReference type="InterPro" id="IPR037516">
    <property type="entry name" value="Tripartite_DENN"/>
</dbReference>
<keyword evidence="1" id="KW-0344">Guanine-nucleotide releasing factor</keyword>
<dbReference type="InterPro" id="IPR051696">
    <property type="entry name" value="DENN_Domain_GEFs"/>
</dbReference>
<evidence type="ECO:0000256" key="3">
    <source>
        <dbReference type="SAM" id="MobiDB-lite"/>
    </source>
</evidence>
<dbReference type="GO" id="GO:0032483">
    <property type="term" value="P:regulation of Rab protein signal transduction"/>
    <property type="evidence" value="ECO:0007669"/>
    <property type="project" value="TreeGrafter"/>
</dbReference>
<feature type="repeat" description="PPR" evidence="2">
    <location>
        <begin position="885"/>
        <end position="919"/>
    </location>
</feature>
<dbReference type="InterPro" id="IPR005113">
    <property type="entry name" value="uDENN_dom"/>
</dbReference>
<dbReference type="InterPro" id="IPR040468">
    <property type="entry name" value="TRAF3IP1_N"/>
</dbReference>
<feature type="compositionally biased region" description="Basic and acidic residues" evidence="3">
    <location>
        <begin position="1678"/>
        <end position="1757"/>
    </location>
</feature>
<feature type="region of interest" description="Disordered" evidence="3">
    <location>
        <begin position="308"/>
        <end position="340"/>
    </location>
</feature>
<dbReference type="Pfam" id="PF10243">
    <property type="entry name" value="MIP-T3"/>
    <property type="match status" value="1"/>
</dbReference>
<proteinExistence type="predicted"/>
<feature type="domain" description="UDENN" evidence="4">
    <location>
        <begin position="202"/>
        <end position="680"/>
    </location>
</feature>
<dbReference type="Gene3D" id="1.10.418.50">
    <property type="entry name" value="Microtubule-binding protein MIP-T3"/>
    <property type="match status" value="1"/>
</dbReference>
<dbReference type="SMART" id="SM00799">
    <property type="entry name" value="DENN"/>
    <property type="match status" value="1"/>
</dbReference>
<dbReference type="SMART" id="SM00800">
    <property type="entry name" value="uDENN"/>
    <property type="match status" value="1"/>
</dbReference>
<dbReference type="Pfam" id="PF02141">
    <property type="entry name" value="DENN"/>
    <property type="match status" value="1"/>
</dbReference>
<dbReference type="InterPro" id="IPR041476">
    <property type="entry name" value="TRAF3IP1_C"/>
</dbReference>
<sequence length="2120" mass="237251">MNSEDSEDKRRLFEYFIVAGLNDESGCPKELSSMSTAQPSTADVGKQAHHHQLAPITDICVIFTSSGETTPPDFERIETTPQGYPADLNHGSLRSPAAFVCYKRGYHKPPLIDLGVLDEGKGEKPMVDAVILDKTPYGLAANISNSSSSLFFTTRRAKADSPPHQLVITQICVILENKGERPPHTFYKIPKNLNKSMIGSEVYVCYKKSQLACKRIAYEPAVLDCFPRVQNIEASLLVRNVPMFFLPMGALIEAWPERCKNTEHHARTVSTCVFTDEAYTKYYGASITFYEPYTKTLSEQQLEKLDLGVGGGEEQPPNSSSTAAGQQQQDKIGDPTSTLPAKKDQKNTFYYCNKAICIVSRYPFFEPFRSILFFLLNTAASNSASRIPIERYISHLMYEVPFPSPARPRILVELGTDMVAFESSDDSQTPLTGANFVETLKNLGTDNLLYAMLLTLLEQKLLVHSLRPWLLTCVSETLCALMFPFSWNLPYIPQCPLPLAGIFHAPLSFMAGVDSRYFDLYEEPPSDVTCFDLDTATISQSAVRKLYQLSMLPKKPLKRLRATLDAISTKIGEKLAKKNSMDYEQTHTRIMQSEQAIREAFLRFICCLMDGYTDFLCPIMESPWAEGATDVRNLFDWEQFIQSRDKNAVEFYAKFRETTCFNRFIEERSGAIGGVEPNEPKEEEAHDENSRGPMVEDKSVFYVFFDDCIAKLRAEAVNAVLVKDKNMQNAIPPRLLLDADSMMANRTVVVPAPHVHSGEKREFSYVSFPQHFEAALFETEFITRSLLNRPMQQRNDGGTSLATSRRPKFFLLRTRQEVRKALNDAALLQQQNVAYWPRSVLFFAYTLWFMQLPALLAVAKNKRKMLLLGVRVLSRMEQIGVPFHDQVCYRLLMHLCGAYGRPEMATIILRKMLNIGIIPNAITYKVYHKALIQSDWPSEPRLSAIAAWRRLQLRLEICSRFRLMLPNSSNILPSTEHKQDITTMSTTNTTAEEEEEDDESRDSSNIVQEIVPMKLIENDDTAAVVECQTTALTNHINNNNNNIAADRTTLNLLDPLGATALANNVDGGDVSQKLRMPPPKPPRQQLQQWLMSTPTKPTAAAAAVPNNFRLLMSPSREKFIRDHSASPLFAREDEESGGGKNGCKTVEKRRRKSLRLGSSWLKSLANTSLNLINRSQTTGENKYKIKLMIIDELLENLDSISRDGSIISDARSPSTSSAANGGSPSFLSLANKMRKRAMRTYNEVLGDGVNELLERSGLNNPAQMFKEAKLNLSRSFRADQSGLSMVSSSDDNLFAKDQSGTMDLFYLCAQRTRDPVSIHYWMGDILPEDDPELKDVWLRHNADPTIPQEEYLDVLVCSTSPCSNCDQLIYDDDLTIGWAVDDANLNAKCPQCQHTFLPSLKVCVQTRKQQERTTGSPEANAMDDSMSETLDTPTAKDASGISSSIPPLDVEKIVQSFTVPYISPLVLRRELETLVTSSADGALVLARPGMRIAHPIIFWNLFYYCRRLDLPTHLLTWVAEAVVIHCVQDMPRLPSATEQLRLPRHTGDRTAIAATTLTDQLLQRPPFKFIHDIVHETLCVSGYLDGLFTSDELDSAKAGSSRDNKMAFLQKLIDALNMDGHLDDVKPSKIVAGKEAEMTNLLLQSLASDAALYVNEKKTVTKKTGVSSSKSKSSSSSKSKDEERRKNSSKKDRGNEKEERSSSKHRSKEKESSKLKTTEQIQEKRKSKNKDAKVSTEAEKLSSTDRERRKKRSDSISKNKTSTSITTSNNVDNVVIDENVLAQQQPLDDGIYKTDLHETRTPPGRESSGGTSKGGDDSGIAEEMSAESERQEPDKYGTPVADFNSTPDFIEVHPSSSSPTPMVPTHSVRPGTAMGRPQTAIGRPGTAIARLAPPKPKKNVISTNNSTGDENVLSNDQPPQQISLILEENAEKEAQKEVENFLVAEDEEQMFVGVAGADFASEGASVSNLRQGDEHGVLVNRIVENTRMLEEKHLQEDGPFVETDELDVQEQRRVRAEIESVQRVLQRATQNVQPLVRTIEFVSDDFDTMLRELEECRKQSTVLERRLQERATGVSSQVVALGATLRALDSDIHDTREHLARSHANVLENERKIVTMLDAK</sequence>
<dbReference type="GO" id="GO:0005085">
    <property type="term" value="F:guanyl-nucleotide exchange factor activity"/>
    <property type="evidence" value="ECO:0007669"/>
    <property type="project" value="UniProtKB-KW"/>
</dbReference>
<dbReference type="PROSITE" id="PS50211">
    <property type="entry name" value="DENN"/>
    <property type="match status" value="1"/>
</dbReference>